<sequence>MKKKDRISLVVLAAGMGSRYGGLKQMDSFGPNGETIIDYSLYDAQRAGFDHVVFIIREYFSEAFKTAFEPKMKGRMETDYVYQELTNIPHAFQISPERDRPWGTGHAIWVAHDVIDGPFAVINADDYYGPESYVTLYNFLKEKRDQEEYSVVGYKLDNTLSEHGAVNRGVCQVDDAGYLQHITECKQIIRDEKGVISYPGDDGQVQLLNSNDPVSMNMWGFYPSYFTFFENQFDDFLKSNGSELKSEYYIPTLVDHLIISGERQTKVLHCDAEWFGVTYREDKEFVTARLNELLREGVYPVELWK</sequence>
<protein>
    <submittedName>
        <fullName evidence="2">Nucleotidyltransferase</fullName>
    </submittedName>
</protein>
<dbReference type="InterPro" id="IPR005835">
    <property type="entry name" value="NTP_transferase_dom"/>
</dbReference>
<dbReference type="Gene3D" id="3.90.550.10">
    <property type="entry name" value="Spore Coat Polysaccharide Biosynthesis Protein SpsA, Chain A"/>
    <property type="match status" value="1"/>
</dbReference>
<dbReference type="SUPFAM" id="SSF53448">
    <property type="entry name" value="Nucleotide-diphospho-sugar transferases"/>
    <property type="match status" value="1"/>
</dbReference>
<evidence type="ECO:0000313" key="3">
    <source>
        <dbReference type="Proteomes" id="UP000808337"/>
    </source>
</evidence>
<comment type="caution">
    <text evidence="2">The sequence shown here is derived from an EMBL/GenBank/DDBJ whole genome shotgun (WGS) entry which is preliminary data.</text>
</comment>
<dbReference type="AlphaFoldDB" id="A0A9D7XRV0"/>
<name>A0A9D7XRV0_9BACT</name>
<proteinExistence type="predicted"/>
<accession>A0A9D7XRV0</accession>
<dbReference type="EMBL" id="JADKGY010000029">
    <property type="protein sequence ID" value="MBK9984401.1"/>
    <property type="molecule type" value="Genomic_DNA"/>
</dbReference>
<evidence type="ECO:0000259" key="1">
    <source>
        <dbReference type="Pfam" id="PF00483"/>
    </source>
</evidence>
<dbReference type="Proteomes" id="UP000808337">
    <property type="component" value="Unassembled WGS sequence"/>
</dbReference>
<reference evidence="2 3" key="1">
    <citation type="submission" date="2020-10" db="EMBL/GenBank/DDBJ databases">
        <title>Connecting structure to function with the recovery of over 1000 high-quality activated sludge metagenome-assembled genomes encoding full-length rRNA genes using long-read sequencing.</title>
        <authorList>
            <person name="Singleton C.M."/>
            <person name="Petriglieri F."/>
            <person name="Kristensen J.M."/>
            <person name="Kirkegaard R.H."/>
            <person name="Michaelsen T.Y."/>
            <person name="Andersen M.H."/>
            <person name="Karst S.M."/>
            <person name="Dueholm M.S."/>
            <person name="Nielsen P.H."/>
            <person name="Albertsen M."/>
        </authorList>
    </citation>
    <scope>NUCLEOTIDE SEQUENCE [LARGE SCALE GENOMIC DNA]</scope>
    <source>
        <strain evidence="2">Ribe_18-Q3-R11-54_MAXAC.273</strain>
    </source>
</reference>
<dbReference type="InterPro" id="IPR029044">
    <property type="entry name" value="Nucleotide-diphossugar_trans"/>
</dbReference>
<organism evidence="2 3">
    <name type="scientific">Candidatus Opimibacter skivensis</name>
    <dbReference type="NCBI Taxonomy" id="2982028"/>
    <lineage>
        <taxon>Bacteria</taxon>
        <taxon>Pseudomonadati</taxon>
        <taxon>Bacteroidota</taxon>
        <taxon>Saprospiria</taxon>
        <taxon>Saprospirales</taxon>
        <taxon>Saprospiraceae</taxon>
        <taxon>Candidatus Opimibacter</taxon>
    </lineage>
</organism>
<feature type="domain" description="Nucleotidyl transferase" evidence="1">
    <location>
        <begin position="10"/>
        <end position="169"/>
    </location>
</feature>
<gene>
    <name evidence="2" type="ORF">IPP15_18875</name>
</gene>
<evidence type="ECO:0000313" key="2">
    <source>
        <dbReference type="EMBL" id="MBK9984401.1"/>
    </source>
</evidence>
<dbReference type="Pfam" id="PF00483">
    <property type="entry name" value="NTP_transferase"/>
    <property type="match status" value="1"/>
</dbReference>